<evidence type="ECO:0000256" key="1">
    <source>
        <dbReference type="SAM" id="Phobius"/>
    </source>
</evidence>
<dbReference type="InParanoid" id="A0A067Q200"/>
<sequence>MEIGEKDTTQKDMQIFVIEQVAELVREVPQLRGREKDLKTGLLQAAGDMFLFVRLMVQDVIENKDLSLYEIERILERPPKDLNRMYEQYLVTLTKRNNQHAKAIAIRVLQWLTYAERPLTLTFLDVALALDVDDDGLDDAKRQSDILALLRRILGILVDCRRSDGNIIRAGLVHQSFKDFLRQTASDEEDLSVDLHALQHAIRPQRSHLSLLASCSSVLRASTIANPLMQYYDAVDQRRAERPRSKRLKPPEEIDHPQMGLLEIRLGEHGHRKHWKMWEYQWEIVQLEDLERTWMKREERENRARDGLQGLRGLAQVLLEVQVRWEQELVEIERLKVQQPLELEELQMLLQRPERELMVYSLRRFSAHLAGCIISHSSGHANVCLKKVLYQSLEQIVQSASAIAPSVDTQDIRWPSDVATIVNLVFALSGLESAVAQLMSSHLHLSSVAFDHSTASGQFAPQTKTIPVYCQALVSRILQTCRYFADVHIKSVYQVEVIDALREVPPRHQRPIQALLLATTRAISAFRDLEFALYRYDEQMPVAIGTSRLIYSIQCATNTLGRLGVSNLCTVLPEGHSLRRSLEDDDFLTSPALVPLQIADPRRQQPWNFDSGGNRLSAHLQVAMLCSLTVGMVNRVPLWGGVTCVALALAFFETFHPATHHPNHHLPCIVRLGARYFVLGNLVSHFGMATIVLALIFGAASVFHPTVPVNLRSLSTKRDPHPHADLIADPVAHIPGPSRHYSRWLLSKCLYIRASFCQPTTYAVMFVVLTAAACSSLARHLVSVLGITLLACDELFALLDSDGLHRASAALPQFPQRLLVFAPILRAKVHGCNVELKQCLKLMEGI</sequence>
<evidence type="ECO:0000313" key="4">
    <source>
        <dbReference type="Proteomes" id="UP000027265"/>
    </source>
</evidence>
<protein>
    <recommendedName>
        <fullName evidence="2">GPI inositol-deacylase winged helix domain-containing protein</fullName>
    </recommendedName>
</protein>
<gene>
    <name evidence="3" type="ORF">JAAARDRAFT_572376</name>
</gene>
<dbReference type="Proteomes" id="UP000027265">
    <property type="component" value="Unassembled WGS sequence"/>
</dbReference>
<dbReference type="OrthoDB" id="7464126at2759"/>
<organism evidence="3 4">
    <name type="scientific">Jaapia argillacea MUCL 33604</name>
    <dbReference type="NCBI Taxonomy" id="933084"/>
    <lineage>
        <taxon>Eukaryota</taxon>
        <taxon>Fungi</taxon>
        <taxon>Dikarya</taxon>
        <taxon>Basidiomycota</taxon>
        <taxon>Agaricomycotina</taxon>
        <taxon>Agaricomycetes</taxon>
        <taxon>Agaricomycetidae</taxon>
        <taxon>Jaapiales</taxon>
        <taxon>Jaapiaceae</taxon>
        <taxon>Jaapia</taxon>
    </lineage>
</organism>
<dbReference type="AlphaFoldDB" id="A0A067Q200"/>
<dbReference type="PANTHER" id="PTHR10039">
    <property type="entry name" value="AMELOGENIN"/>
    <property type="match status" value="1"/>
</dbReference>
<evidence type="ECO:0000313" key="3">
    <source>
        <dbReference type="EMBL" id="KDQ61098.1"/>
    </source>
</evidence>
<keyword evidence="4" id="KW-1185">Reference proteome</keyword>
<feature type="transmembrane region" description="Helical" evidence="1">
    <location>
        <begin position="676"/>
        <end position="703"/>
    </location>
</feature>
<dbReference type="EMBL" id="KL197713">
    <property type="protein sequence ID" value="KDQ61098.1"/>
    <property type="molecule type" value="Genomic_DNA"/>
</dbReference>
<evidence type="ECO:0000259" key="2">
    <source>
        <dbReference type="Pfam" id="PF22939"/>
    </source>
</evidence>
<keyword evidence="1" id="KW-1133">Transmembrane helix</keyword>
<dbReference type="InterPro" id="IPR054471">
    <property type="entry name" value="GPIID_WHD"/>
</dbReference>
<feature type="transmembrane region" description="Helical" evidence="1">
    <location>
        <begin position="636"/>
        <end position="655"/>
    </location>
</feature>
<accession>A0A067Q200</accession>
<reference evidence="4" key="1">
    <citation type="journal article" date="2014" name="Proc. Natl. Acad. Sci. U.S.A.">
        <title>Extensive sampling of basidiomycete genomes demonstrates inadequacy of the white-rot/brown-rot paradigm for wood decay fungi.</title>
        <authorList>
            <person name="Riley R."/>
            <person name="Salamov A.A."/>
            <person name="Brown D.W."/>
            <person name="Nagy L.G."/>
            <person name="Floudas D."/>
            <person name="Held B.W."/>
            <person name="Levasseur A."/>
            <person name="Lombard V."/>
            <person name="Morin E."/>
            <person name="Otillar R."/>
            <person name="Lindquist E.A."/>
            <person name="Sun H."/>
            <person name="LaButti K.M."/>
            <person name="Schmutz J."/>
            <person name="Jabbour D."/>
            <person name="Luo H."/>
            <person name="Baker S.E."/>
            <person name="Pisabarro A.G."/>
            <person name="Walton J.D."/>
            <person name="Blanchette R.A."/>
            <person name="Henrissat B."/>
            <person name="Martin F."/>
            <person name="Cullen D."/>
            <person name="Hibbett D.S."/>
            <person name="Grigoriev I.V."/>
        </authorList>
    </citation>
    <scope>NUCLEOTIDE SEQUENCE [LARGE SCALE GENOMIC DNA]</scope>
    <source>
        <strain evidence="4">MUCL 33604</strain>
    </source>
</reference>
<dbReference type="Pfam" id="PF22939">
    <property type="entry name" value="WHD_GPIID"/>
    <property type="match status" value="1"/>
</dbReference>
<dbReference type="PANTHER" id="PTHR10039:SF14">
    <property type="entry name" value="NACHT DOMAIN-CONTAINING PROTEIN"/>
    <property type="match status" value="1"/>
</dbReference>
<keyword evidence="1" id="KW-0812">Transmembrane</keyword>
<keyword evidence="1" id="KW-0472">Membrane</keyword>
<name>A0A067Q200_9AGAM</name>
<proteinExistence type="predicted"/>
<feature type="domain" description="GPI inositol-deacylase winged helix" evidence="2">
    <location>
        <begin position="99"/>
        <end position="184"/>
    </location>
</feature>
<dbReference type="HOGENOM" id="CLU_336806_0_0_1"/>